<comment type="caution">
    <text evidence="1">The sequence shown here is derived from an EMBL/GenBank/DDBJ whole genome shotgun (WGS) entry which is preliminary data.</text>
</comment>
<sequence>MLTSSDSLPGRVLGTALTCSLDRTSSKVSPSLTVTISGTFFFAQGFRRLD</sequence>
<evidence type="ECO:0000313" key="1">
    <source>
        <dbReference type="EMBL" id="KAJ9060528.1"/>
    </source>
</evidence>
<protein>
    <submittedName>
        <fullName evidence="1">Uncharacterized protein</fullName>
    </submittedName>
</protein>
<evidence type="ECO:0000313" key="2">
    <source>
        <dbReference type="Proteomes" id="UP001165960"/>
    </source>
</evidence>
<name>A0ACC2SDQ0_9FUNG</name>
<gene>
    <name evidence="1" type="ORF">DSO57_1029867</name>
</gene>
<keyword evidence="2" id="KW-1185">Reference proteome</keyword>
<reference evidence="1" key="1">
    <citation type="submission" date="2022-04" db="EMBL/GenBank/DDBJ databases">
        <title>Genome of the entomopathogenic fungus Entomophthora muscae.</title>
        <authorList>
            <person name="Elya C."/>
            <person name="Lovett B.R."/>
            <person name="Lee E."/>
            <person name="Macias A.M."/>
            <person name="Hajek A.E."/>
            <person name="De Bivort B.L."/>
            <person name="Kasson M.T."/>
            <person name="De Fine Licht H.H."/>
            <person name="Stajich J.E."/>
        </authorList>
    </citation>
    <scope>NUCLEOTIDE SEQUENCE</scope>
    <source>
        <strain evidence="1">Berkeley</strain>
    </source>
</reference>
<dbReference type="EMBL" id="QTSX02005171">
    <property type="protein sequence ID" value="KAJ9060528.1"/>
    <property type="molecule type" value="Genomic_DNA"/>
</dbReference>
<accession>A0ACC2SDQ0</accession>
<dbReference type="Proteomes" id="UP001165960">
    <property type="component" value="Unassembled WGS sequence"/>
</dbReference>
<organism evidence="1 2">
    <name type="scientific">Entomophthora muscae</name>
    <dbReference type="NCBI Taxonomy" id="34485"/>
    <lineage>
        <taxon>Eukaryota</taxon>
        <taxon>Fungi</taxon>
        <taxon>Fungi incertae sedis</taxon>
        <taxon>Zoopagomycota</taxon>
        <taxon>Entomophthoromycotina</taxon>
        <taxon>Entomophthoromycetes</taxon>
        <taxon>Entomophthorales</taxon>
        <taxon>Entomophthoraceae</taxon>
        <taxon>Entomophthora</taxon>
    </lineage>
</organism>
<proteinExistence type="predicted"/>